<dbReference type="PIRSF" id="PIRSF002741">
    <property type="entry name" value="MppA"/>
    <property type="match status" value="1"/>
</dbReference>
<accession>A0ABW2AT30</accession>
<evidence type="ECO:0000259" key="2">
    <source>
        <dbReference type="Pfam" id="PF00496"/>
    </source>
</evidence>
<keyword evidence="1" id="KW-0732">Signal</keyword>
<evidence type="ECO:0000313" key="4">
    <source>
        <dbReference type="Proteomes" id="UP001596356"/>
    </source>
</evidence>
<dbReference type="CDD" id="cd00995">
    <property type="entry name" value="PBP2_NikA_DppA_OppA_like"/>
    <property type="match status" value="1"/>
</dbReference>
<comment type="caution">
    <text evidence="3">The sequence shown here is derived from an EMBL/GenBank/DDBJ whole genome shotgun (WGS) entry which is preliminary data.</text>
</comment>
<dbReference type="PROSITE" id="PS51257">
    <property type="entry name" value="PROKAR_LIPOPROTEIN"/>
    <property type="match status" value="1"/>
</dbReference>
<dbReference type="Proteomes" id="UP001596356">
    <property type="component" value="Unassembled WGS sequence"/>
</dbReference>
<dbReference type="PANTHER" id="PTHR30290">
    <property type="entry name" value="PERIPLASMIC BINDING COMPONENT OF ABC TRANSPORTER"/>
    <property type="match status" value="1"/>
</dbReference>
<dbReference type="Gene3D" id="3.10.105.10">
    <property type="entry name" value="Dipeptide-binding Protein, Domain 3"/>
    <property type="match status" value="1"/>
</dbReference>
<organism evidence="3 4">
    <name type="scientific">Branchiibius cervicis</name>
    <dbReference type="NCBI Taxonomy" id="908252"/>
    <lineage>
        <taxon>Bacteria</taxon>
        <taxon>Bacillati</taxon>
        <taxon>Actinomycetota</taxon>
        <taxon>Actinomycetes</taxon>
        <taxon>Micrococcales</taxon>
        <taxon>Dermacoccaceae</taxon>
        <taxon>Branchiibius</taxon>
    </lineage>
</organism>
<dbReference type="InterPro" id="IPR000914">
    <property type="entry name" value="SBP_5_dom"/>
</dbReference>
<dbReference type="RefSeq" id="WP_377822426.1">
    <property type="nucleotide sequence ID" value="NZ_JBHSWJ010000002.1"/>
</dbReference>
<dbReference type="Gene3D" id="3.40.190.10">
    <property type="entry name" value="Periplasmic binding protein-like II"/>
    <property type="match status" value="1"/>
</dbReference>
<evidence type="ECO:0000256" key="1">
    <source>
        <dbReference type="SAM" id="SignalP"/>
    </source>
</evidence>
<dbReference type="InterPro" id="IPR039424">
    <property type="entry name" value="SBP_5"/>
</dbReference>
<protein>
    <submittedName>
        <fullName evidence="3">ABC transporter substrate-binding protein</fullName>
    </submittedName>
</protein>
<feature type="signal peptide" evidence="1">
    <location>
        <begin position="1"/>
        <end position="19"/>
    </location>
</feature>
<dbReference type="SUPFAM" id="SSF53850">
    <property type="entry name" value="Periplasmic binding protein-like II"/>
    <property type="match status" value="1"/>
</dbReference>
<sequence>MKRKLAATAALATTLAACSSGGSSTGSGSADSPGGLYPAAKLVSSTPAGTKAVDTVTWALATGEPPTLNPVQSGTDSSYIVNANLCENLLTVTPDFGVAPGLATKAEWTDPTTFQIQLRSGVKFWDGSPMTSADVAYSLQQNANPASGSINVGLFGAVKSITASGPLQVTLKFAAPNSQFRNALATNAGVVFEKAFAQKAGKTLGTPQGGLMCTGPFEFKSWTSGKNIVTTSNPNYWNGQPKVKSLEYVFIPDNATLTSALLSGQVDGAYDIPTASAKALAKASSGSLYFGPSTGTLSFGPVASSGAAADPRVRQALNLAIDKTAFVKNVLGGYGRVAKTFSVPLTFTGLPDAAIYQKGYDALPAPVTDLAKAKALIQQAKPASTPLTLAIPSGNDELLQAATLIQSAGKQLGLTINVKQLQATDFAALFYNANARKGIDFLATMGYLNAPGPIANASFFTMPPPLGLFNWSQYSDPQVTKYLGSANTAVDETQAANDFVKAQAIFAPANLQVTLGEKYASVYLNPKLTGVTTSFAYIGSPWALHLGGK</sequence>
<name>A0ABW2AT30_9MICO</name>
<dbReference type="InterPro" id="IPR030678">
    <property type="entry name" value="Peptide/Ni-bd"/>
</dbReference>
<keyword evidence="4" id="KW-1185">Reference proteome</keyword>
<dbReference type="EMBL" id="JBHSWJ010000002">
    <property type="protein sequence ID" value="MFC6714151.1"/>
    <property type="molecule type" value="Genomic_DNA"/>
</dbReference>
<dbReference type="Pfam" id="PF00496">
    <property type="entry name" value="SBP_bac_5"/>
    <property type="match status" value="1"/>
</dbReference>
<proteinExistence type="predicted"/>
<feature type="chain" id="PRO_5045535905" evidence="1">
    <location>
        <begin position="20"/>
        <end position="549"/>
    </location>
</feature>
<reference evidence="4" key="1">
    <citation type="journal article" date="2019" name="Int. J. Syst. Evol. Microbiol.">
        <title>The Global Catalogue of Microorganisms (GCM) 10K type strain sequencing project: providing services to taxonomists for standard genome sequencing and annotation.</title>
        <authorList>
            <consortium name="The Broad Institute Genomics Platform"/>
            <consortium name="The Broad Institute Genome Sequencing Center for Infectious Disease"/>
            <person name="Wu L."/>
            <person name="Ma J."/>
        </authorList>
    </citation>
    <scope>NUCLEOTIDE SEQUENCE [LARGE SCALE GENOMIC DNA]</scope>
    <source>
        <strain evidence="4">NBRC 106593</strain>
    </source>
</reference>
<evidence type="ECO:0000313" key="3">
    <source>
        <dbReference type="EMBL" id="MFC6714151.1"/>
    </source>
</evidence>
<feature type="domain" description="Solute-binding protein family 5" evidence="2">
    <location>
        <begin position="98"/>
        <end position="451"/>
    </location>
</feature>
<gene>
    <name evidence="3" type="ORF">ACFQBT_10140</name>
</gene>
<dbReference type="Gene3D" id="3.90.76.10">
    <property type="entry name" value="Dipeptide-binding Protein, Domain 1"/>
    <property type="match status" value="1"/>
</dbReference>